<evidence type="ECO:0000313" key="1">
    <source>
        <dbReference type="EMBL" id="RMI45491.1"/>
    </source>
</evidence>
<keyword evidence="2" id="KW-1185">Reference proteome</keyword>
<protein>
    <submittedName>
        <fullName evidence="1">Uncharacterized protein</fullName>
    </submittedName>
</protein>
<organism evidence="1 2">
    <name type="scientific">Actinomadura harenae</name>
    <dbReference type="NCBI Taxonomy" id="2483351"/>
    <lineage>
        <taxon>Bacteria</taxon>
        <taxon>Bacillati</taxon>
        <taxon>Actinomycetota</taxon>
        <taxon>Actinomycetes</taxon>
        <taxon>Streptosporangiales</taxon>
        <taxon>Thermomonosporaceae</taxon>
        <taxon>Actinomadura</taxon>
    </lineage>
</organism>
<proteinExistence type="predicted"/>
<reference evidence="1 2" key="1">
    <citation type="submission" date="2018-10" db="EMBL/GenBank/DDBJ databases">
        <title>Isolation from soil.</title>
        <authorList>
            <person name="Hu J."/>
        </authorList>
    </citation>
    <scope>NUCLEOTIDE SEQUENCE [LARGE SCALE GENOMIC DNA]</scope>
    <source>
        <strain evidence="1 2">NEAU-Ht49</strain>
    </source>
</reference>
<evidence type="ECO:0000313" key="2">
    <source>
        <dbReference type="Proteomes" id="UP000282674"/>
    </source>
</evidence>
<sequence>MGTRARWDETYQALLPQALRPVEETRREFREAVFHAWLMWHGETSSEQLDSLATDDEIRTIRALEESCSLGWRNALLGRTLAEHGHEVLGRPNGGPHGLWGVPACTMADQGFRPPRVPVRRGTLRDVLASARNQYSFEVDTIRDVHASLTAVPVGDRPPADRVREVVTRLCLDAWHKEVEVDDRCGWDDAEWWQYLNLEDLLTWTAVALGLPGEYPEKYGDLVDPVAGRTAPDPLKAWHWQAIPSTFVSELGDACVDLALTLR</sequence>
<dbReference type="OrthoDB" id="4536279at2"/>
<accession>A0A3M2M7E9</accession>
<dbReference type="EMBL" id="RFFG01000013">
    <property type="protein sequence ID" value="RMI45491.1"/>
    <property type="molecule type" value="Genomic_DNA"/>
</dbReference>
<dbReference type="RefSeq" id="WP_147481435.1">
    <property type="nucleotide sequence ID" value="NZ_JBHSKC010000022.1"/>
</dbReference>
<name>A0A3M2M7E9_9ACTN</name>
<dbReference type="AlphaFoldDB" id="A0A3M2M7E9"/>
<comment type="caution">
    <text evidence="1">The sequence shown here is derived from an EMBL/GenBank/DDBJ whole genome shotgun (WGS) entry which is preliminary data.</text>
</comment>
<dbReference type="Proteomes" id="UP000282674">
    <property type="component" value="Unassembled WGS sequence"/>
</dbReference>
<gene>
    <name evidence="1" type="ORF">EBO15_09795</name>
</gene>